<evidence type="ECO:0000313" key="4">
    <source>
        <dbReference type="Proteomes" id="UP000315648"/>
    </source>
</evidence>
<dbReference type="InterPro" id="IPR008927">
    <property type="entry name" value="6-PGluconate_DH-like_C_sf"/>
</dbReference>
<keyword evidence="1" id="KW-0560">Oxidoreductase</keyword>
<dbReference type="Pfam" id="PF02153">
    <property type="entry name" value="PDH_N"/>
    <property type="match status" value="1"/>
</dbReference>
<sequence>MNSTSTTHWRFHRSVLENLVILAPGLLGGSVARAAHARGLARRITVWARRPEARLKLREQPWVQHVADTPEDAVREASLVVLAAPVDKIIELARLIAPHLPAGALVTDVGSVKGELCRACHTAIAGQAHFIGSHPMAGSEKTGWENATDTLFEKRVCFVTPLEGASESATATIARFWHDLGAEVTTVTPDQHDEITAHISHLPQAVATSLATFLAAKNPGWRNLSGNGLRDTTRIAASDATMWIEIFQQNRDEVLRALTKLEDELHGFKTALSNRDWPEVRARLERGKAWRDGFRP</sequence>
<dbReference type="GO" id="GO:0004665">
    <property type="term" value="F:prephenate dehydrogenase (NADP+) activity"/>
    <property type="evidence" value="ECO:0007669"/>
    <property type="project" value="InterPro"/>
</dbReference>
<dbReference type="SUPFAM" id="SSF48179">
    <property type="entry name" value="6-phosphogluconate dehydrogenase C-terminal domain-like"/>
    <property type="match status" value="1"/>
</dbReference>
<dbReference type="InterPro" id="IPR050812">
    <property type="entry name" value="Preph/Arog_dehydrog"/>
</dbReference>
<dbReference type="AlphaFoldDB" id="A0A556QMD9"/>
<dbReference type="Gene3D" id="3.40.50.720">
    <property type="entry name" value="NAD(P)-binding Rossmann-like Domain"/>
    <property type="match status" value="1"/>
</dbReference>
<dbReference type="OrthoDB" id="9802008at2"/>
<dbReference type="Proteomes" id="UP000315648">
    <property type="component" value="Unassembled WGS sequence"/>
</dbReference>
<keyword evidence="4" id="KW-1185">Reference proteome</keyword>
<protein>
    <submittedName>
        <fullName evidence="3">Prephenate dehydrogenase/arogenate dehydrogenase family protein</fullName>
    </submittedName>
</protein>
<dbReference type="FunFam" id="3.40.50.720:FF:000208">
    <property type="entry name" value="Prephenate dehydrogenase"/>
    <property type="match status" value="1"/>
</dbReference>
<name>A0A556QMD9_9BACT</name>
<dbReference type="SUPFAM" id="SSF51735">
    <property type="entry name" value="NAD(P)-binding Rossmann-fold domains"/>
    <property type="match status" value="1"/>
</dbReference>
<evidence type="ECO:0000313" key="3">
    <source>
        <dbReference type="EMBL" id="TSJ77785.1"/>
    </source>
</evidence>
<dbReference type="InterPro" id="IPR036291">
    <property type="entry name" value="NAD(P)-bd_dom_sf"/>
</dbReference>
<dbReference type="InterPro" id="IPR046826">
    <property type="entry name" value="PDH_N"/>
</dbReference>
<dbReference type="EMBL" id="VMBG01000001">
    <property type="protein sequence ID" value="TSJ77785.1"/>
    <property type="molecule type" value="Genomic_DNA"/>
</dbReference>
<dbReference type="InterPro" id="IPR046825">
    <property type="entry name" value="PDH_C"/>
</dbReference>
<dbReference type="InterPro" id="IPR003099">
    <property type="entry name" value="Prephen_DH"/>
</dbReference>
<dbReference type="PANTHER" id="PTHR21363">
    <property type="entry name" value="PREPHENATE DEHYDROGENASE"/>
    <property type="match status" value="1"/>
</dbReference>
<feature type="domain" description="Prephenate/arogenate dehydrogenase" evidence="2">
    <location>
        <begin position="17"/>
        <end position="296"/>
    </location>
</feature>
<dbReference type="PROSITE" id="PS51176">
    <property type="entry name" value="PDH_ADH"/>
    <property type="match status" value="1"/>
</dbReference>
<dbReference type="Gene3D" id="1.10.3660.10">
    <property type="entry name" value="6-phosphogluconate dehydrogenase C-terminal like domain"/>
    <property type="match status" value="1"/>
</dbReference>
<dbReference type="GO" id="GO:0008977">
    <property type="term" value="F:prephenate dehydrogenase (NAD+) activity"/>
    <property type="evidence" value="ECO:0007669"/>
    <property type="project" value="InterPro"/>
</dbReference>
<dbReference type="Pfam" id="PF20463">
    <property type="entry name" value="PDH_C"/>
    <property type="match status" value="1"/>
</dbReference>
<dbReference type="PANTHER" id="PTHR21363:SF0">
    <property type="entry name" value="PREPHENATE DEHYDROGENASE [NADP(+)]"/>
    <property type="match status" value="1"/>
</dbReference>
<evidence type="ECO:0000256" key="1">
    <source>
        <dbReference type="ARBA" id="ARBA00023002"/>
    </source>
</evidence>
<accession>A0A556QMD9</accession>
<comment type="caution">
    <text evidence="3">The sequence shown here is derived from an EMBL/GenBank/DDBJ whole genome shotgun (WGS) entry which is preliminary data.</text>
</comment>
<dbReference type="GO" id="GO:0070403">
    <property type="term" value="F:NAD+ binding"/>
    <property type="evidence" value="ECO:0007669"/>
    <property type="project" value="InterPro"/>
</dbReference>
<gene>
    <name evidence="3" type="ORF">FPL22_00315</name>
</gene>
<reference evidence="3 4" key="1">
    <citation type="submission" date="2019-07" db="EMBL/GenBank/DDBJ databases">
        <title>Description of 53C-WASEF.</title>
        <authorList>
            <person name="Pitt A."/>
            <person name="Hahn M.W."/>
        </authorList>
    </citation>
    <scope>NUCLEOTIDE SEQUENCE [LARGE SCALE GENOMIC DNA]</scope>
    <source>
        <strain evidence="3 4">53C-WASEF</strain>
    </source>
</reference>
<organism evidence="3 4">
    <name type="scientific">Rariglobus hedericola</name>
    <dbReference type="NCBI Taxonomy" id="2597822"/>
    <lineage>
        <taxon>Bacteria</taxon>
        <taxon>Pseudomonadati</taxon>
        <taxon>Verrucomicrobiota</taxon>
        <taxon>Opitutia</taxon>
        <taxon>Opitutales</taxon>
        <taxon>Opitutaceae</taxon>
        <taxon>Rariglobus</taxon>
    </lineage>
</organism>
<proteinExistence type="predicted"/>
<dbReference type="GO" id="GO:0006571">
    <property type="term" value="P:tyrosine biosynthetic process"/>
    <property type="evidence" value="ECO:0007669"/>
    <property type="project" value="InterPro"/>
</dbReference>
<evidence type="ECO:0000259" key="2">
    <source>
        <dbReference type="PROSITE" id="PS51176"/>
    </source>
</evidence>